<feature type="compositionally biased region" description="Low complexity" evidence="2">
    <location>
        <begin position="1145"/>
        <end position="1159"/>
    </location>
</feature>
<dbReference type="PRINTS" id="PR01217">
    <property type="entry name" value="PRICHEXTENSN"/>
</dbReference>
<feature type="compositionally biased region" description="Basic and acidic residues" evidence="2">
    <location>
        <begin position="380"/>
        <end position="390"/>
    </location>
</feature>
<reference evidence="4 5" key="1">
    <citation type="submission" date="2017-06" db="EMBL/GenBank/DDBJ databases">
        <title>A platform for efficient transgenesis in Macrostomum lignano, a flatworm model organism for stem cell research.</title>
        <authorList>
            <person name="Berezikov E."/>
        </authorList>
    </citation>
    <scope>NUCLEOTIDE SEQUENCE [LARGE SCALE GENOMIC DNA]</scope>
    <source>
        <strain evidence="4">DV1</strain>
        <tissue evidence="4">Whole organism</tissue>
    </source>
</reference>
<gene>
    <name evidence="4" type="ORF">BOX15_Mlig031434g1</name>
</gene>
<proteinExistence type="predicted"/>
<feature type="compositionally biased region" description="Acidic residues" evidence="2">
    <location>
        <begin position="995"/>
        <end position="1007"/>
    </location>
</feature>
<feature type="compositionally biased region" description="Low complexity" evidence="2">
    <location>
        <begin position="1089"/>
        <end position="1098"/>
    </location>
</feature>
<feature type="compositionally biased region" description="Low complexity" evidence="2">
    <location>
        <begin position="91"/>
        <end position="107"/>
    </location>
</feature>
<feature type="compositionally biased region" description="Low complexity" evidence="2">
    <location>
        <begin position="461"/>
        <end position="474"/>
    </location>
</feature>
<feature type="compositionally biased region" description="Pro residues" evidence="2">
    <location>
        <begin position="1739"/>
        <end position="1755"/>
    </location>
</feature>
<feature type="compositionally biased region" description="Pro residues" evidence="2">
    <location>
        <begin position="965"/>
        <end position="975"/>
    </location>
</feature>
<evidence type="ECO:0000256" key="2">
    <source>
        <dbReference type="SAM" id="MobiDB-lite"/>
    </source>
</evidence>
<feature type="region of interest" description="Disordered" evidence="2">
    <location>
        <begin position="924"/>
        <end position="1281"/>
    </location>
</feature>
<dbReference type="InterPro" id="IPR053041">
    <property type="entry name" value="Transglut-like_Superfamily_Mod"/>
</dbReference>
<feature type="compositionally biased region" description="Pro residues" evidence="2">
    <location>
        <begin position="827"/>
        <end position="837"/>
    </location>
</feature>
<feature type="domain" description="KY-like immunoglobulin-like" evidence="3">
    <location>
        <begin position="1952"/>
        <end position="2065"/>
    </location>
</feature>
<dbReference type="EMBL" id="NIVC01002409">
    <property type="protein sequence ID" value="PAA58115.1"/>
    <property type="molecule type" value="Genomic_DNA"/>
</dbReference>
<feature type="coiled-coil region" evidence="1">
    <location>
        <begin position="1608"/>
        <end position="1635"/>
    </location>
</feature>
<feature type="region of interest" description="Disordered" evidence="2">
    <location>
        <begin position="85"/>
        <end position="111"/>
    </location>
</feature>
<name>A0A267E954_9PLAT</name>
<feature type="compositionally biased region" description="Basic and acidic residues" evidence="2">
    <location>
        <begin position="488"/>
        <end position="512"/>
    </location>
</feature>
<dbReference type="PANTHER" id="PTHR47020:SF1">
    <property type="entry name" value="HILLARIN"/>
    <property type="match status" value="1"/>
</dbReference>
<feature type="compositionally biased region" description="Pro residues" evidence="2">
    <location>
        <begin position="1160"/>
        <end position="1185"/>
    </location>
</feature>
<feature type="compositionally biased region" description="Pro residues" evidence="2">
    <location>
        <begin position="1022"/>
        <end position="1036"/>
    </location>
</feature>
<feature type="compositionally biased region" description="Acidic residues" evidence="2">
    <location>
        <begin position="302"/>
        <end position="316"/>
    </location>
</feature>
<keyword evidence="1" id="KW-0175">Coiled coil</keyword>
<feature type="compositionally biased region" description="Acidic residues" evidence="2">
    <location>
        <begin position="228"/>
        <end position="244"/>
    </location>
</feature>
<dbReference type="Pfam" id="PF23265">
    <property type="entry name" value="Ig-like_KY"/>
    <property type="match status" value="1"/>
</dbReference>
<accession>A0A267E954</accession>
<evidence type="ECO:0000313" key="4">
    <source>
        <dbReference type="EMBL" id="PAA58115.1"/>
    </source>
</evidence>
<dbReference type="Proteomes" id="UP000215902">
    <property type="component" value="Unassembled WGS sequence"/>
</dbReference>
<feature type="compositionally biased region" description="Low complexity" evidence="2">
    <location>
        <begin position="628"/>
        <end position="658"/>
    </location>
</feature>
<feature type="compositionally biased region" description="Basic and acidic residues" evidence="2">
    <location>
        <begin position="330"/>
        <end position="339"/>
    </location>
</feature>
<feature type="compositionally biased region" description="Basic and acidic residues" evidence="2">
    <location>
        <begin position="529"/>
        <end position="541"/>
    </location>
</feature>
<feature type="compositionally biased region" description="Basic and acidic residues" evidence="2">
    <location>
        <begin position="671"/>
        <end position="680"/>
    </location>
</feature>
<dbReference type="STRING" id="282301.A0A267E954"/>
<feature type="region of interest" description="Disordered" evidence="2">
    <location>
        <begin position="1737"/>
        <end position="1759"/>
    </location>
</feature>
<feature type="compositionally biased region" description="Low complexity" evidence="2">
    <location>
        <begin position="420"/>
        <end position="437"/>
    </location>
</feature>
<organism evidence="4 5">
    <name type="scientific">Macrostomum lignano</name>
    <dbReference type="NCBI Taxonomy" id="282301"/>
    <lineage>
        <taxon>Eukaryota</taxon>
        <taxon>Metazoa</taxon>
        <taxon>Spiralia</taxon>
        <taxon>Lophotrochozoa</taxon>
        <taxon>Platyhelminthes</taxon>
        <taxon>Rhabditophora</taxon>
        <taxon>Macrostomorpha</taxon>
        <taxon>Macrostomida</taxon>
        <taxon>Macrostomidae</taxon>
        <taxon>Macrostomum</taxon>
    </lineage>
</organism>
<feature type="compositionally biased region" description="Low complexity" evidence="2">
    <location>
        <begin position="1210"/>
        <end position="1219"/>
    </location>
</feature>
<feature type="compositionally biased region" description="Low complexity" evidence="2">
    <location>
        <begin position="1471"/>
        <end position="1517"/>
    </location>
</feature>
<evidence type="ECO:0000259" key="3">
    <source>
        <dbReference type="Pfam" id="PF23265"/>
    </source>
</evidence>
<feature type="region of interest" description="Disordered" evidence="2">
    <location>
        <begin position="409"/>
        <end position="875"/>
    </location>
</feature>
<feature type="compositionally biased region" description="Pro residues" evidence="2">
    <location>
        <begin position="556"/>
        <end position="623"/>
    </location>
</feature>
<feature type="compositionally biased region" description="Low complexity" evidence="2">
    <location>
        <begin position="164"/>
        <end position="183"/>
    </location>
</feature>
<evidence type="ECO:0000256" key="1">
    <source>
        <dbReference type="SAM" id="Coils"/>
    </source>
</evidence>
<feature type="compositionally biased region" description="Low complexity" evidence="2">
    <location>
        <begin position="838"/>
        <end position="859"/>
    </location>
</feature>
<keyword evidence="5" id="KW-1185">Reference proteome</keyword>
<comment type="caution">
    <text evidence="4">The sequence shown here is derived from an EMBL/GenBank/DDBJ whole genome shotgun (WGS) entry which is preliminary data.</text>
</comment>
<feature type="region of interest" description="Disordered" evidence="2">
    <location>
        <begin position="1"/>
        <end position="50"/>
    </location>
</feature>
<feature type="compositionally biased region" description="Low complexity" evidence="2">
    <location>
        <begin position="1193"/>
        <end position="1202"/>
    </location>
</feature>
<feature type="compositionally biased region" description="Acidic residues" evidence="2">
    <location>
        <begin position="153"/>
        <end position="163"/>
    </location>
</feature>
<dbReference type="OrthoDB" id="6129702at2759"/>
<feature type="region of interest" description="Disordered" evidence="2">
    <location>
        <begin position="1311"/>
        <end position="1556"/>
    </location>
</feature>
<dbReference type="InterPro" id="IPR056564">
    <property type="entry name" value="Ig-like_KY"/>
</dbReference>
<evidence type="ECO:0000313" key="5">
    <source>
        <dbReference type="Proteomes" id="UP000215902"/>
    </source>
</evidence>
<feature type="compositionally biased region" description="Polar residues" evidence="2">
    <location>
        <begin position="1109"/>
        <end position="1133"/>
    </location>
</feature>
<feature type="compositionally biased region" description="Basic and acidic residues" evidence="2">
    <location>
        <begin position="1311"/>
        <end position="1331"/>
    </location>
</feature>
<sequence>MSDRVVTAQACPAPTYPTQSYIPYADEADTNSDSSYSENGDGSEVHTRREDLASMLRSIDERKKRMSDLREKFYSDYEVTHPALEDEAKAENAAPAAADGSATSADARPASDVFIPDEIRRVAQSLGPAAGRSNRVVDDEVNQPDLLPAAVSYDDDADIDDESSASSEYSDSDSESSSSSDSEAAARRNYQSGEDAMDTDDVLSNNLSPAADDVDCVNRPGLPGADEPVQETDIDLDDDADEFVQETNLDDYPRSPAGQETDLDDFPRSPVAPGAHETDLDEILDQPELPAASPHPAANSESESETDSESESDDSETSSTDDSASSAADEDQRADKQEVAEPSAPSLATLPRDEEEPAEPDSQRSSMVSTDSDDEENSDEERATDFYSRDLDEDVETLQISSIDDLMKYSLDHVTHGQRKSPPQQQQQSQQKQQQQPIRLRQPTSLSLPTIAERNSECSDSDVSLSRSSSINSSFGKADSRVKRRGSNKKDAEAARRGLDRASEPIDEDKVLEAVPAQQQLPPVSLPSEQDRMTSTEDYRPKTSGPPRYSFASPRPFKPAPQPADPPAPASSRPRPPPPPVPSTAPAKVPQPPTTVKPPPPPTSAKPPPPPTSAKPPPPPLPPKKPKPVSVVAPLSSGPEALQPQPAATPAAAEPSATKQPPRPQSAGKKKSSESVEAKKSPGVRALIANMENKVKSETPPPPPPKPAKKPAFRKPPQPQPAAVKEDDYQKTSAPPSKSAPFRSDQRAPEGQPVETAAPERPKSPPPPPASPKLPVVEDDDGFQKTSARVFNSAAAPALRKPAPQQQQPPKATATPAVDESKKPEAAPQPAPSPPPKSAKAAPSAAMASSPKPFSLPAVEKPREEPPAAKAKADDGLNEVLDLAKKQRAEDVVQELITMDTTIDNVSEDLGSIDKTLDKMASTNQLMLSNPELHQEPDLDVDAQFGDEQVQTEDQPSDAKEPSSPKRPPPPPPPRLVETCIDSEDSEDSSSSSSEAEELDEESESSTDSESSSNSADDYEEPPAPPMAKQPQPPAVQPAAAPRPEVPQPADEAEPQAQKQPPPVQAAPRAKRPFMSKKPNGKEPKPEEAAVTAKAAAASRPSLADQFARISQENLTAGQQLEEPPQQQKTPSKMSLRDKIKTFEASSALSVASDVSSEPAPEPTPAPAPAAAPAPAPAPVPAPTPPRREQRSAEPAARAAAETYANLADPPARQQRTTRPSPPPIPKPRGSLENLADAAELHYANLQHPAPEPPPPTAPRTSAGAAKEDPRYHANVQHQPAEDISGTTLHYATSEVALNLAGLGEENADRAMRVYEHHEETVSRELQRRSQEVSQSAIDAEFSRYNQAVKRRSRESPTLPQRSPFATLASSSGRTASGPRTPSLERQQQQPRELETDADPAEAEQQPRYRKHGGTLDGRQDPAAEAFARAKRISKSLGPKERRQKKTKSAELADQSYRGVDLEAPPPRPPQRQARQSPRKQPQPQQPAAAKRFASSNDLISSSSSSHSGSDSSASSESETEEVAAAPLKQNQRLRPPLPPPGRHSQHDMQQLGSHDQQPVQYANLASHQRARSMDLLEEPRLPVDPDSHFNRGRGGGPASVASSMLSVNVANKDSEELAQLLEQYLKQKRDQKIQRMLLALKAQDPAKHRLLMERYKDELQASSMGYATSAASLAVPPVAVRGGHPLAASTATLLNNLEPGVTNVMLGPEGTLREAASMHTMLHPTEPARTVVWDPSQPEVPPPAMRPPPKPMPPGLSKTVPPDGWKAVDDHVMEILDVDCNTFAEQVNSLCGRYQSDVEKCRAIFRFLTARLVQPLVYDPQAPPTTLIGCLRMVQAGEVSPHELFKRMCAHAGIHCEILHGYSKGAGYRPGMNLKDNRMFRNTWTAVYVEGCWRFVNVAWGGRRLAKRSGATELRLKCDDFYFLTEPEEHIYEHWPDDRRWQLLRTSVTLSHFMRLPMLKSPFFNAGLRLKKGKYDDTLMTQNGRVSLKIGVTKFVGVSCQLQNRADMSSLRGKTLARLIGEALHVLASPAQPGTYFLNIFVSPDWTSNEHELAASFQVKCAENNFDRLALGRYPEVGFLGATPAAQQLGISFLTSHGAKTPMDPYVVHTAKELLRLPVAAAPGLKVAHQMKCYQRSGVNTEQCDSYALLQCRGKQQAEYWLACPADGYYFFTVYAGEAAKDSEPAGSAQDSEEGGDLDCVYRVLIDCRRGLGKVPAFPAQTSLFNGCYLHEPMHRHLDVGRKYNFRLEARHFKAVAVVLNGNTWLDLDSSRGGIWSKKLSVGEELGELSVYGQLQTDETGQFHKLLDYEIVQRISNLAKS</sequence>
<feature type="compositionally biased region" description="Polar residues" evidence="2">
    <location>
        <begin position="1368"/>
        <end position="1386"/>
    </location>
</feature>
<feature type="compositionally biased region" description="Low complexity" evidence="2">
    <location>
        <begin position="317"/>
        <end position="327"/>
    </location>
</feature>
<protein>
    <recommendedName>
        <fullName evidence="3">KY-like immunoglobulin-like domain-containing protein</fullName>
    </recommendedName>
</protein>
<feature type="compositionally biased region" description="Polar residues" evidence="2">
    <location>
        <begin position="31"/>
        <end position="40"/>
    </location>
</feature>
<feature type="compositionally biased region" description="Low complexity" evidence="2">
    <location>
        <begin position="794"/>
        <end position="817"/>
    </location>
</feature>
<dbReference type="PANTHER" id="PTHR47020">
    <property type="entry name" value="HILLARIN"/>
    <property type="match status" value="1"/>
</dbReference>
<feature type="compositionally biased region" description="Basic and acidic residues" evidence="2">
    <location>
        <begin position="860"/>
        <end position="875"/>
    </location>
</feature>
<feature type="region of interest" description="Disordered" evidence="2">
    <location>
        <begin position="125"/>
        <end position="395"/>
    </location>
</feature>